<dbReference type="PANTHER" id="PTHR31087:SF153">
    <property type="entry name" value="PROTEIN LURP-ONE-RELATED 11"/>
    <property type="match status" value="1"/>
</dbReference>
<accession>A0AAD8HX87</accession>
<dbReference type="InterPro" id="IPR038595">
    <property type="entry name" value="LOR_sf"/>
</dbReference>
<sequence>MLKVSPEINLLSPLSSAESTRDHSYTIWMKSLLFNGCGCTIFDSNGEIVYRIDNYNMKCRSQVHLMDLQGKVLLSIRRKKFQIFEQWEGFRWSVSGDRMREKPWFQVRRDCRILTRSMVSCHVTFGCDHKAKKKFYRIIGFPEKSAFKILRGENQLVAEVKRKQSSSGVILGKDVLSLKVEALSQIDHLLIMALVIVYGLINDKL</sequence>
<dbReference type="Proteomes" id="UP001237642">
    <property type="component" value="Unassembled WGS sequence"/>
</dbReference>
<evidence type="ECO:0000256" key="1">
    <source>
        <dbReference type="ARBA" id="ARBA00005437"/>
    </source>
</evidence>
<comment type="similarity">
    <text evidence="1">Belongs to the LOR family.</text>
</comment>
<dbReference type="AlphaFoldDB" id="A0AAD8HX87"/>
<dbReference type="Pfam" id="PF04525">
    <property type="entry name" value="LOR"/>
    <property type="match status" value="1"/>
</dbReference>
<keyword evidence="3" id="KW-1185">Reference proteome</keyword>
<reference evidence="2" key="2">
    <citation type="submission" date="2023-05" db="EMBL/GenBank/DDBJ databases">
        <authorList>
            <person name="Schelkunov M.I."/>
        </authorList>
    </citation>
    <scope>NUCLEOTIDE SEQUENCE</scope>
    <source>
        <strain evidence="2">Hsosn_3</strain>
        <tissue evidence="2">Leaf</tissue>
    </source>
</reference>
<evidence type="ECO:0000313" key="2">
    <source>
        <dbReference type="EMBL" id="KAK1374396.1"/>
    </source>
</evidence>
<dbReference type="InterPro" id="IPR007612">
    <property type="entry name" value="LOR"/>
</dbReference>
<dbReference type="SUPFAM" id="SSF54518">
    <property type="entry name" value="Tubby C-terminal domain-like"/>
    <property type="match status" value="1"/>
</dbReference>
<protein>
    <submittedName>
        <fullName evidence="2">LURP1-related protein domain containing protein</fullName>
    </submittedName>
</protein>
<comment type="caution">
    <text evidence="2">The sequence shown here is derived from an EMBL/GenBank/DDBJ whole genome shotgun (WGS) entry which is preliminary data.</text>
</comment>
<dbReference type="InterPro" id="IPR025659">
    <property type="entry name" value="Tubby-like_C"/>
</dbReference>
<dbReference type="EMBL" id="JAUIZM010000007">
    <property type="protein sequence ID" value="KAK1374396.1"/>
    <property type="molecule type" value="Genomic_DNA"/>
</dbReference>
<name>A0AAD8HX87_9APIA</name>
<evidence type="ECO:0000313" key="3">
    <source>
        <dbReference type="Proteomes" id="UP001237642"/>
    </source>
</evidence>
<gene>
    <name evidence="2" type="ORF">POM88_030589</name>
</gene>
<proteinExistence type="inferred from homology"/>
<dbReference type="Gene3D" id="2.40.160.200">
    <property type="entry name" value="LURP1-related"/>
    <property type="match status" value="1"/>
</dbReference>
<organism evidence="2 3">
    <name type="scientific">Heracleum sosnowskyi</name>
    <dbReference type="NCBI Taxonomy" id="360622"/>
    <lineage>
        <taxon>Eukaryota</taxon>
        <taxon>Viridiplantae</taxon>
        <taxon>Streptophyta</taxon>
        <taxon>Embryophyta</taxon>
        <taxon>Tracheophyta</taxon>
        <taxon>Spermatophyta</taxon>
        <taxon>Magnoliopsida</taxon>
        <taxon>eudicotyledons</taxon>
        <taxon>Gunneridae</taxon>
        <taxon>Pentapetalae</taxon>
        <taxon>asterids</taxon>
        <taxon>campanulids</taxon>
        <taxon>Apiales</taxon>
        <taxon>Apiaceae</taxon>
        <taxon>Apioideae</taxon>
        <taxon>apioid superclade</taxon>
        <taxon>Tordylieae</taxon>
        <taxon>Tordyliinae</taxon>
        <taxon>Heracleum</taxon>
    </lineage>
</organism>
<reference evidence="2" key="1">
    <citation type="submission" date="2023-02" db="EMBL/GenBank/DDBJ databases">
        <title>Genome of toxic invasive species Heracleum sosnowskyi carries increased number of genes despite the absence of recent whole-genome duplications.</title>
        <authorList>
            <person name="Schelkunov M."/>
            <person name="Shtratnikova V."/>
            <person name="Makarenko M."/>
            <person name="Klepikova A."/>
            <person name="Omelchenko D."/>
            <person name="Novikova G."/>
            <person name="Obukhova E."/>
            <person name="Bogdanov V."/>
            <person name="Penin A."/>
            <person name="Logacheva M."/>
        </authorList>
    </citation>
    <scope>NUCLEOTIDE SEQUENCE</scope>
    <source>
        <strain evidence="2">Hsosn_3</strain>
        <tissue evidence="2">Leaf</tissue>
    </source>
</reference>
<dbReference type="PANTHER" id="PTHR31087">
    <property type="match status" value="1"/>
</dbReference>